<dbReference type="EMBL" id="AOTZ01000005">
    <property type="protein sequence ID" value="EZP76709.1"/>
    <property type="molecule type" value="Genomic_DNA"/>
</dbReference>
<dbReference type="Proteomes" id="UP000023566">
    <property type="component" value="Chromosome"/>
</dbReference>
<comment type="caution">
    <text evidence="1">The sequence shown here is derived from an EMBL/GenBank/DDBJ whole genome shotgun (WGS) entry which is preliminary data.</text>
</comment>
<gene>
    <name evidence="1" type="ORF">H839_08933</name>
</gene>
<proteinExistence type="predicted"/>
<accession>A0ABC9VE24</accession>
<dbReference type="AlphaFoldDB" id="A0ABC9VE24"/>
<evidence type="ECO:0000313" key="1">
    <source>
        <dbReference type="EMBL" id="EZP76709.1"/>
    </source>
</evidence>
<organism evidence="1 2">
    <name type="scientific">Parageobacillus genomosp. 1</name>
    <dbReference type="NCBI Taxonomy" id="1295642"/>
    <lineage>
        <taxon>Bacteria</taxon>
        <taxon>Bacillati</taxon>
        <taxon>Bacillota</taxon>
        <taxon>Bacilli</taxon>
        <taxon>Bacillales</taxon>
        <taxon>Anoxybacillaceae</taxon>
        <taxon>Parageobacillus</taxon>
    </lineage>
</organism>
<name>A0ABC9VE24_9BACL</name>
<sequence length="85" mass="9801">MECVHAVFTYNVFVHVFDVIKSFLPPMSELLRLIKPNKPPVILLADLDGDKDAELAVVILASRKKFRFPVMKLFKINKQKLLNFT</sequence>
<keyword evidence="2" id="KW-1185">Reference proteome</keyword>
<evidence type="ECO:0000313" key="2">
    <source>
        <dbReference type="Proteomes" id="UP000023566"/>
    </source>
</evidence>
<reference evidence="1 2" key="1">
    <citation type="journal article" date="2014" name="Appl. Microbiol. Biotechnol.">
        <title>Transformable facultative thermophile Geobacillus stearothermophilus NUB3621 as a host strain for metabolic engineering.</title>
        <authorList>
            <person name="Blanchard K."/>
            <person name="Robic S."/>
            <person name="Matsumura I."/>
        </authorList>
    </citation>
    <scope>NUCLEOTIDE SEQUENCE [LARGE SCALE GENOMIC DNA]</scope>
    <source>
        <strain evidence="1 2">NUB3621</strain>
    </source>
</reference>
<protein>
    <submittedName>
        <fullName evidence="1">Uncharacterized protein</fullName>
    </submittedName>
</protein>